<accession>A0ABY7T9L2</accession>
<organism evidence="2 3">
    <name type="scientific">Mucilaginibacter jinjuensis</name>
    <dbReference type="NCBI Taxonomy" id="1176721"/>
    <lineage>
        <taxon>Bacteria</taxon>
        <taxon>Pseudomonadati</taxon>
        <taxon>Bacteroidota</taxon>
        <taxon>Sphingobacteriia</taxon>
        <taxon>Sphingobacteriales</taxon>
        <taxon>Sphingobacteriaceae</taxon>
        <taxon>Mucilaginibacter</taxon>
    </lineage>
</organism>
<dbReference type="Proteomes" id="UP001216139">
    <property type="component" value="Chromosome"/>
</dbReference>
<feature type="chain" id="PRO_5045111601" description="Carboxypeptidase-like protein" evidence="1">
    <location>
        <begin position="21"/>
        <end position="229"/>
    </location>
</feature>
<feature type="signal peptide" evidence="1">
    <location>
        <begin position="1"/>
        <end position="20"/>
    </location>
</feature>
<evidence type="ECO:0000313" key="3">
    <source>
        <dbReference type="Proteomes" id="UP001216139"/>
    </source>
</evidence>
<sequence length="229" mass="26086">MKFTILFAILFCFIITASYAQTLRGTVSETGTRIKLQDVFVKNTANKQLALSDKNGKFEIPAEVGNLLIFSSPGYVSDTLYVIDMKPKDVQLALQSIALREVNVKATAKFDPRAEYPEVYEKSKVYVMSPSSWFGKSGKDARRLKKYFKHEAEERAVDSAFSRAYVGSLVPLKGQELEDFMTMYRPTYAFLRNNQGESMAIYVNDSYKKWMALPPEKRKVQHLNTVVTQ</sequence>
<proteinExistence type="predicted"/>
<dbReference type="SUPFAM" id="SSF49464">
    <property type="entry name" value="Carboxypeptidase regulatory domain-like"/>
    <property type="match status" value="1"/>
</dbReference>
<evidence type="ECO:0000256" key="1">
    <source>
        <dbReference type="SAM" id="SignalP"/>
    </source>
</evidence>
<dbReference type="RefSeq" id="WP_273631266.1">
    <property type="nucleotide sequence ID" value="NZ_CP117167.1"/>
</dbReference>
<dbReference type="EMBL" id="CP117167">
    <property type="protein sequence ID" value="WCT12993.1"/>
    <property type="molecule type" value="Genomic_DNA"/>
</dbReference>
<keyword evidence="3" id="KW-1185">Reference proteome</keyword>
<evidence type="ECO:0008006" key="4">
    <source>
        <dbReference type="Google" id="ProtNLM"/>
    </source>
</evidence>
<dbReference type="InterPro" id="IPR008969">
    <property type="entry name" value="CarboxyPept-like_regulatory"/>
</dbReference>
<keyword evidence="1" id="KW-0732">Signal</keyword>
<protein>
    <recommendedName>
        <fullName evidence="4">Carboxypeptidase-like protein</fullName>
    </recommendedName>
</protein>
<reference evidence="2 3" key="1">
    <citation type="submission" date="2023-02" db="EMBL/GenBank/DDBJ databases">
        <title>Genome sequence of Mucilaginibacter jinjuensis strain KACC 16571.</title>
        <authorList>
            <person name="Kim S."/>
            <person name="Heo J."/>
            <person name="Kwon S.-W."/>
        </authorList>
    </citation>
    <scope>NUCLEOTIDE SEQUENCE [LARGE SCALE GENOMIC DNA]</scope>
    <source>
        <strain evidence="2 3">KACC 16571</strain>
    </source>
</reference>
<gene>
    <name evidence="2" type="ORF">PQO05_03475</name>
</gene>
<name>A0ABY7T9L2_9SPHI</name>
<evidence type="ECO:0000313" key="2">
    <source>
        <dbReference type="EMBL" id="WCT12993.1"/>
    </source>
</evidence>